<dbReference type="eggNOG" id="COG4104">
    <property type="taxonomic scope" value="Bacteria"/>
</dbReference>
<evidence type="ECO:0000313" key="2">
    <source>
        <dbReference type="Proteomes" id="UP000008815"/>
    </source>
</evidence>
<dbReference type="Pfam" id="PF05488">
    <property type="entry name" value="PAAR_motif"/>
    <property type="match status" value="1"/>
</dbReference>
<protein>
    <recommendedName>
        <fullName evidence="3">PAAR domain-containing protein</fullName>
    </recommendedName>
</protein>
<dbReference type="InterPro" id="IPR008727">
    <property type="entry name" value="PAAR_motif"/>
</dbReference>
<keyword evidence="2" id="KW-1185">Reference proteome</keyword>
<reference evidence="1 2" key="1">
    <citation type="submission" date="2007-04" db="EMBL/GenBank/DDBJ databases">
        <title>Complete genome sequence of Burkholderia multivorans ATCC 17616.</title>
        <authorList>
            <person name="Ohtsubo Y."/>
            <person name="Yamashita A."/>
            <person name="Kurokawa K."/>
            <person name="Takami H."/>
            <person name="Yuhara S."/>
            <person name="Nishiyama E."/>
            <person name="Endo R."/>
            <person name="Miyazaki R."/>
            <person name="Ono A."/>
            <person name="Yano K."/>
            <person name="Ito M."/>
            <person name="Sota M."/>
            <person name="Yuji N."/>
            <person name="Hattori M."/>
            <person name="Tsuda M."/>
        </authorList>
    </citation>
    <scope>NUCLEOTIDE SEQUENCE [LARGE SCALE GENOMIC DNA]</scope>
    <source>
        <strain evidence="2">ATCC 17616 / 249</strain>
    </source>
</reference>
<name>A0A0H3KS47_BURM1</name>
<evidence type="ECO:0000313" key="1">
    <source>
        <dbReference type="EMBL" id="BAG46432.1"/>
    </source>
</evidence>
<dbReference type="HOGENOM" id="CLU_148568_4_2_4"/>
<proteinExistence type="predicted"/>
<accession>A0A0H3KS47</accession>
<dbReference type="STRING" id="395019.BMULJ_04581"/>
<dbReference type="CDD" id="cd14744">
    <property type="entry name" value="PAAR_CT_2"/>
    <property type="match status" value="1"/>
</dbReference>
<dbReference type="RefSeq" id="WP_009690060.1">
    <property type="nucleotide sequence ID" value="NC_010086.1"/>
</dbReference>
<dbReference type="EMBL" id="AP009386">
    <property type="protein sequence ID" value="BAG46432.1"/>
    <property type="molecule type" value="Genomic_DNA"/>
</dbReference>
<dbReference type="KEGG" id="bmu:Bmul_3920"/>
<dbReference type="Gene3D" id="2.60.200.60">
    <property type="match status" value="1"/>
</dbReference>
<dbReference type="Proteomes" id="UP000008815">
    <property type="component" value="Chromosome 2"/>
</dbReference>
<gene>
    <name evidence="1" type="ordered locus">BMULJ_04581</name>
</gene>
<evidence type="ECO:0008006" key="3">
    <source>
        <dbReference type="Google" id="ProtNLM"/>
    </source>
</evidence>
<dbReference type="KEGG" id="bmj:BMULJ_04581"/>
<dbReference type="AlphaFoldDB" id="A0A0H3KS47"/>
<sequence length="92" mass="9721">MSLPIAVLGDRTDHGGRIITGSTTHTIGGKPVARLHDLVECPRCYPDGRPHGVNRIIEAHPTLTVGGRRVALHGHRTECGCLLVGSTVARVG</sequence>
<organism evidence="1 2">
    <name type="scientific">Burkholderia multivorans (strain ATCC 17616 / 249)</name>
    <dbReference type="NCBI Taxonomy" id="395019"/>
    <lineage>
        <taxon>Bacteria</taxon>
        <taxon>Pseudomonadati</taxon>
        <taxon>Pseudomonadota</taxon>
        <taxon>Betaproteobacteria</taxon>
        <taxon>Burkholderiales</taxon>
        <taxon>Burkholderiaceae</taxon>
        <taxon>Burkholderia</taxon>
        <taxon>Burkholderia cepacia complex</taxon>
    </lineage>
</organism>